<dbReference type="HOGENOM" id="CLU_1645207_0_0_1"/>
<feature type="transmembrane region" description="Helical" evidence="1">
    <location>
        <begin position="20"/>
        <end position="39"/>
    </location>
</feature>
<evidence type="ECO:0000313" key="3">
    <source>
        <dbReference type="Proteomes" id="UP000008068"/>
    </source>
</evidence>
<accession>G0NNU4</accession>
<feature type="transmembrane region" description="Helical" evidence="1">
    <location>
        <begin position="60"/>
        <end position="79"/>
    </location>
</feature>
<keyword evidence="1" id="KW-0812">Transmembrane</keyword>
<sequence length="161" mass="18585">MYIATSLLICFHLFLSSLYWPPASINQLLPIVIYSIWLFGNEKWKQSHHILALYDEDKILSFYAFCCLFGIIFCGYYFGILMQQVHKTLGDDDAMIFKGVICQNLFFNVITGVASYEFIYIWRGEFELLENAGKVDCDGYTQFTTNDLEGVGHKDPLDVIE</sequence>
<dbReference type="AlphaFoldDB" id="G0NNU4"/>
<protein>
    <submittedName>
        <fullName evidence="2">Uncharacterized protein</fullName>
    </submittedName>
</protein>
<keyword evidence="3" id="KW-1185">Reference proteome</keyword>
<keyword evidence="1" id="KW-0472">Membrane</keyword>
<dbReference type="Proteomes" id="UP000008068">
    <property type="component" value="Unassembled WGS sequence"/>
</dbReference>
<evidence type="ECO:0000313" key="2">
    <source>
        <dbReference type="EMBL" id="EGT34916.1"/>
    </source>
</evidence>
<evidence type="ECO:0000256" key="1">
    <source>
        <dbReference type="SAM" id="Phobius"/>
    </source>
</evidence>
<keyword evidence="1" id="KW-1133">Transmembrane helix</keyword>
<reference evidence="3" key="1">
    <citation type="submission" date="2011-07" db="EMBL/GenBank/DDBJ databases">
        <authorList>
            <consortium name="Caenorhabditis brenneri Sequencing and Analysis Consortium"/>
            <person name="Wilson R.K."/>
        </authorList>
    </citation>
    <scope>NUCLEOTIDE SEQUENCE [LARGE SCALE GENOMIC DNA]</scope>
    <source>
        <strain evidence="3">PB2801</strain>
    </source>
</reference>
<name>G0NNU4_CAEBE</name>
<organism evidence="3">
    <name type="scientific">Caenorhabditis brenneri</name>
    <name type="common">Nematode worm</name>
    <dbReference type="NCBI Taxonomy" id="135651"/>
    <lineage>
        <taxon>Eukaryota</taxon>
        <taxon>Metazoa</taxon>
        <taxon>Ecdysozoa</taxon>
        <taxon>Nematoda</taxon>
        <taxon>Chromadorea</taxon>
        <taxon>Rhabditida</taxon>
        <taxon>Rhabditina</taxon>
        <taxon>Rhabditomorpha</taxon>
        <taxon>Rhabditoidea</taxon>
        <taxon>Rhabditidae</taxon>
        <taxon>Peloderinae</taxon>
        <taxon>Caenorhabditis</taxon>
    </lineage>
</organism>
<dbReference type="InParanoid" id="G0NNU4"/>
<gene>
    <name evidence="2" type="ORF">CAEBREN_09249</name>
</gene>
<proteinExistence type="predicted"/>
<dbReference type="EMBL" id="GL379916">
    <property type="protein sequence ID" value="EGT34916.1"/>
    <property type="molecule type" value="Genomic_DNA"/>
</dbReference>